<dbReference type="InterPro" id="IPR035919">
    <property type="entry name" value="EAL_sf"/>
</dbReference>
<evidence type="ECO:0000259" key="3">
    <source>
        <dbReference type="PROSITE" id="PS50887"/>
    </source>
</evidence>
<evidence type="ECO:0000259" key="4">
    <source>
        <dbReference type="PROSITE" id="PS50924"/>
    </source>
</evidence>
<accession>A0ABR6L627</accession>
<evidence type="ECO:0000256" key="1">
    <source>
        <dbReference type="PROSITE-ProRule" id="PRU00244"/>
    </source>
</evidence>
<name>A0ABR6L627_9HYPH</name>
<gene>
    <name evidence="5" type="ORF">GGQ99_003426</name>
</gene>
<dbReference type="InterPro" id="IPR000160">
    <property type="entry name" value="GGDEF_dom"/>
</dbReference>
<dbReference type="InterPro" id="IPR029787">
    <property type="entry name" value="Nucleotide_cyclase"/>
</dbReference>
<sequence>MAMFKVISCLAYEHDYSFVVIAAIVCVAGAAMTMRLFDRAARLSPEARFAWIMLSGVACGSAIWTTHFVAMLGFQLPFDAAFNPLLTIASLLIAIAFTAAGLHLSATPPNGMPVETGGAVIGIGIVAMHYTGMSGYEFAGRIEWDARLVEASILFAVAFGALAMHLAARQRIRFAKPLSVVALVLAICAMHFTGMGAATLVPDPSVPVPTKVFSSEFLAVLVLATMAIIAGLTLYAMDAKSQRELVDSFRHAAQHDPLTGLPNRAFLSDNLPAMLERSAAAGKEAAVIVVDLDRFKEINDVHGHNAGDLLLQTLANRLKALTGPGELVARVGGDEFVAVKQDIGSRQEVDSFVRRLVDSVLDPIHNKAKTLSVGASVGVSLYPDHAGDADDLIGAADLAMYRAKRALTDKICYYDRSMDEGRRERSALAIELRHALDRDEFELYYQPQHDMKSGEVTAFEALLRWHHRERGLVAPEEFIPIAEENGLIIPIGEWVLRTACAEVATWRKPYKIAVNIAAAQLTQADLPRVVHETLLATGLAASRLELEITEASIIEDRERALHVVRQLKALGVTIAMDDYGIGYSSLSTLQIFPFDRVKIDRSFVEDVANDSASAAIVRATILLANDLRIPVLAEGVEKQENFEFLRAEGCSEMQGFLFGRPQPLSEIASLVGRETRPAETPKASTSGVRRIEASGLALSRQSGVA</sequence>
<dbReference type="PROSITE" id="PS50924">
    <property type="entry name" value="MHYT"/>
    <property type="match status" value="1"/>
</dbReference>
<dbReference type="Gene3D" id="3.20.20.450">
    <property type="entry name" value="EAL domain"/>
    <property type="match status" value="1"/>
</dbReference>
<dbReference type="PROSITE" id="PS50887">
    <property type="entry name" value="GGDEF"/>
    <property type="match status" value="1"/>
</dbReference>
<feature type="transmembrane region" description="Helical" evidence="1">
    <location>
        <begin position="16"/>
        <end position="37"/>
    </location>
</feature>
<keyword evidence="1" id="KW-0812">Transmembrane</keyword>
<feature type="transmembrane region" description="Helical" evidence="1">
    <location>
        <begin position="180"/>
        <end position="201"/>
    </location>
</feature>
<dbReference type="Pfam" id="PF00563">
    <property type="entry name" value="EAL"/>
    <property type="match status" value="1"/>
</dbReference>
<dbReference type="SUPFAM" id="SSF55073">
    <property type="entry name" value="Nucleotide cyclase"/>
    <property type="match status" value="1"/>
</dbReference>
<dbReference type="SMART" id="SM00267">
    <property type="entry name" value="GGDEF"/>
    <property type="match status" value="1"/>
</dbReference>
<feature type="transmembrane region" description="Helical" evidence="1">
    <location>
        <begin position="49"/>
        <end position="74"/>
    </location>
</feature>
<dbReference type="EMBL" id="JACHOT010000004">
    <property type="protein sequence ID" value="MBB4651659.1"/>
    <property type="molecule type" value="Genomic_DNA"/>
</dbReference>
<feature type="domain" description="EAL" evidence="2">
    <location>
        <begin position="425"/>
        <end position="675"/>
    </location>
</feature>
<evidence type="ECO:0000313" key="6">
    <source>
        <dbReference type="Proteomes" id="UP000539538"/>
    </source>
</evidence>
<keyword evidence="1" id="KW-0472">Membrane</keyword>
<dbReference type="Proteomes" id="UP000539538">
    <property type="component" value="Unassembled WGS sequence"/>
</dbReference>
<dbReference type="InterPro" id="IPR052155">
    <property type="entry name" value="Biofilm_reg_signaling"/>
</dbReference>
<dbReference type="NCBIfam" id="TIGR00254">
    <property type="entry name" value="GGDEF"/>
    <property type="match status" value="1"/>
</dbReference>
<dbReference type="Gene3D" id="3.30.70.270">
    <property type="match status" value="1"/>
</dbReference>
<dbReference type="SMART" id="SM00052">
    <property type="entry name" value="EAL"/>
    <property type="match status" value="1"/>
</dbReference>
<feature type="transmembrane region" description="Helical" evidence="1">
    <location>
        <begin position="151"/>
        <end position="168"/>
    </location>
</feature>
<feature type="transmembrane region" description="Helical" evidence="1">
    <location>
        <begin position="80"/>
        <end position="102"/>
    </location>
</feature>
<organism evidence="5 6">
    <name type="scientific">Aminobacter niigataensis</name>
    <dbReference type="NCBI Taxonomy" id="83265"/>
    <lineage>
        <taxon>Bacteria</taxon>
        <taxon>Pseudomonadati</taxon>
        <taxon>Pseudomonadota</taxon>
        <taxon>Alphaproteobacteria</taxon>
        <taxon>Hyphomicrobiales</taxon>
        <taxon>Phyllobacteriaceae</taxon>
        <taxon>Aminobacter</taxon>
    </lineage>
</organism>
<feature type="transmembrane region" description="Helical" evidence="1">
    <location>
        <begin position="213"/>
        <end position="235"/>
    </location>
</feature>
<dbReference type="SUPFAM" id="SSF141868">
    <property type="entry name" value="EAL domain-like"/>
    <property type="match status" value="1"/>
</dbReference>
<dbReference type="PANTHER" id="PTHR44757">
    <property type="entry name" value="DIGUANYLATE CYCLASE DGCP"/>
    <property type="match status" value="1"/>
</dbReference>
<dbReference type="InterPro" id="IPR043128">
    <property type="entry name" value="Rev_trsase/Diguanyl_cyclase"/>
</dbReference>
<keyword evidence="1" id="KW-1133">Transmembrane helix</keyword>
<proteinExistence type="predicted"/>
<protein>
    <submittedName>
        <fullName evidence="5">Diguanylate cyclase (GGDEF)-like protein</fullName>
    </submittedName>
</protein>
<dbReference type="CDD" id="cd01949">
    <property type="entry name" value="GGDEF"/>
    <property type="match status" value="1"/>
</dbReference>
<dbReference type="Pfam" id="PF00990">
    <property type="entry name" value="GGDEF"/>
    <property type="match status" value="1"/>
</dbReference>
<dbReference type="PROSITE" id="PS50883">
    <property type="entry name" value="EAL"/>
    <property type="match status" value="1"/>
</dbReference>
<keyword evidence="6" id="KW-1185">Reference proteome</keyword>
<evidence type="ECO:0000313" key="5">
    <source>
        <dbReference type="EMBL" id="MBB4651659.1"/>
    </source>
</evidence>
<comment type="caution">
    <text evidence="5">The sequence shown here is derived from an EMBL/GenBank/DDBJ whole genome shotgun (WGS) entry which is preliminary data.</text>
</comment>
<feature type="domain" description="GGDEF" evidence="3">
    <location>
        <begin position="283"/>
        <end position="416"/>
    </location>
</feature>
<dbReference type="Pfam" id="PF03707">
    <property type="entry name" value="MHYT"/>
    <property type="match status" value="3"/>
</dbReference>
<evidence type="ECO:0000259" key="2">
    <source>
        <dbReference type="PROSITE" id="PS50883"/>
    </source>
</evidence>
<feature type="domain" description="MHYT" evidence="4">
    <location>
        <begin position="14"/>
        <end position="201"/>
    </location>
</feature>
<dbReference type="CDD" id="cd01948">
    <property type="entry name" value="EAL"/>
    <property type="match status" value="1"/>
</dbReference>
<reference evidence="5 6" key="1">
    <citation type="submission" date="2020-08" db="EMBL/GenBank/DDBJ databases">
        <title>Genomic Encyclopedia of Type Strains, Phase IV (KMG-IV): sequencing the most valuable type-strain genomes for metagenomic binning, comparative biology and taxonomic classification.</title>
        <authorList>
            <person name="Goeker M."/>
        </authorList>
    </citation>
    <scope>NUCLEOTIDE SEQUENCE [LARGE SCALE GENOMIC DNA]</scope>
    <source>
        <strain evidence="5 6">DSM 7050</strain>
    </source>
</reference>
<feature type="transmembrane region" description="Helical" evidence="1">
    <location>
        <begin position="114"/>
        <end position="131"/>
    </location>
</feature>
<dbReference type="InterPro" id="IPR005330">
    <property type="entry name" value="MHYT_dom"/>
</dbReference>
<dbReference type="InterPro" id="IPR001633">
    <property type="entry name" value="EAL_dom"/>
</dbReference>
<dbReference type="PANTHER" id="PTHR44757:SF2">
    <property type="entry name" value="BIOFILM ARCHITECTURE MAINTENANCE PROTEIN MBAA"/>
    <property type="match status" value="1"/>
</dbReference>